<dbReference type="RefSeq" id="WP_173223356.1">
    <property type="nucleotide sequence ID" value="NZ_CP048104.1"/>
</dbReference>
<keyword evidence="5" id="KW-0812">Transmembrane</keyword>
<comment type="similarity">
    <text evidence="2">Belongs to the transpeptidase family.</text>
</comment>
<comment type="subcellular location">
    <subcellularLocation>
        <location evidence="1">Membrane</location>
    </subcellularLocation>
</comment>
<dbReference type="Gene3D" id="3.40.710.10">
    <property type="entry name" value="DD-peptidase/beta-lactamase superfamily"/>
    <property type="match status" value="1"/>
</dbReference>
<feature type="domain" description="Penicillin-binding protein dimerisation" evidence="7">
    <location>
        <begin position="61"/>
        <end position="234"/>
    </location>
</feature>
<feature type="transmembrane region" description="Helical" evidence="5">
    <location>
        <begin position="12"/>
        <end position="30"/>
    </location>
</feature>
<evidence type="ECO:0000259" key="6">
    <source>
        <dbReference type="Pfam" id="PF00905"/>
    </source>
</evidence>
<evidence type="ECO:0000256" key="2">
    <source>
        <dbReference type="ARBA" id="ARBA00007171"/>
    </source>
</evidence>
<dbReference type="GO" id="GO:0005886">
    <property type="term" value="C:plasma membrane"/>
    <property type="evidence" value="ECO:0007669"/>
    <property type="project" value="TreeGrafter"/>
</dbReference>
<evidence type="ECO:0000256" key="5">
    <source>
        <dbReference type="SAM" id="Phobius"/>
    </source>
</evidence>
<dbReference type="GO" id="GO:0008658">
    <property type="term" value="F:penicillin binding"/>
    <property type="evidence" value="ECO:0007669"/>
    <property type="project" value="InterPro"/>
</dbReference>
<dbReference type="KEGG" id="kpul:GXN76_11690"/>
<dbReference type="GO" id="GO:0071555">
    <property type="term" value="P:cell wall organization"/>
    <property type="evidence" value="ECO:0007669"/>
    <property type="project" value="TreeGrafter"/>
</dbReference>
<dbReference type="SUPFAM" id="SSF56519">
    <property type="entry name" value="Penicillin binding protein dimerisation domain"/>
    <property type="match status" value="1"/>
</dbReference>
<dbReference type="InterPro" id="IPR012338">
    <property type="entry name" value="Beta-lactam/transpept-like"/>
</dbReference>
<dbReference type="EMBL" id="CP048104">
    <property type="protein sequence ID" value="QKG85062.1"/>
    <property type="molecule type" value="Genomic_DNA"/>
</dbReference>
<keyword evidence="5" id="KW-1133">Transmembrane helix</keyword>
<dbReference type="GO" id="GO:0071972">
    <property type="term" value="F:peptidoglycan L,D-transpeptidase activity"/>
    <property type="evidence" value="ECO:0007669"/>
    <property type="project" value="TreeGrafter"/>
</dbReference>
<dbReference type="InterPro" id="IPR036138">
    <property type="entry name" value="PBP_dimer_sf"/>
</dbReference>
<gene>
    <name evidence="8" type="ORF">GXN76_11690</name>
</gene>
<keyword evidence="3 5" id="KW-0472">Membrane</keyword>
<feature type="region of interest" description="Disordered" evidence="4">
    <location>
        <begin position="228"/>
        <end position="249"/>
    </location>
</feature>
<evidence type="ECO:0000256" key="3">
    <source>
        <dbReference type="ARBA" id="ARBA00023136"/>
    </source>
</evidence>
<feature type="domain" description="Penicillin-binding protein transpeptidase" evidence="6">
    <location>
        <begin position="278"/>
        <end position="589"/>
    </location>
</feature>
<dbReference type="Gene3D" id="3.90.1310.10">
    <property type="entry name" value="Penicillin-binding protein 2a (Domain 2)"/>
    <property type="match status" value="1"/>
</dbReference>
<evidence type="ECO:0000259" key="7">
    <source>
        <dbReference type="Pfam" id="PF03717"/>
    </source>
</evidence>
<evidence type="ECO:0000256" key="4">
    <source>
        <dbReference type="SAM" id="MobiDB-lite"/>
    </source>
</evidence>
<reference evidence="8 9" key="1">
    <citation type="submission" date="2020-01" db="EMBL/GenBank/DDBJ databases">
        <authorList>
            <person name="Gulvik C.A."/>
            <person name="Batra D.G."/>
        </authorList>
    </citation>
    <scope>NUCLEOTIDE SEQUENCE [LARGE SCALE GENOMIC DNA]</scope>
    <source>
        <strain evidence="8 9">W9323</strain>
    </source>
</reference>
<dbReference type="AlphaFoldDB" id="A0A7D3XRE4"/>
<evidence type="ECO:0000313" key="9">
    <source>
        <dbReference type="Proteomes" id="UP000503088"/>
    </source>
</evidence>
<dbReference type="SUPFAM" id="SSF56601">
    <property type="entry name" value="beta-lactamase/transpeptidase-like"/>
    <property type="match status" value="1"/>
</dbReference>
<dbReference type="InterPro" id="IPR005311">
    <property type="entry name" value="PBP_dimer"/>
</dbReference>
<sequence length="607" mass="68490">MKQSTGKWRVYLVAFLLTITLCAIIFRLYWIQMVTARSFSQEQADLITQAEEQQSRAFTVDSRRGKIVDRKGKSLTATRKWRLIVFPFSQSQLSAHDQKLQELVHEIGYSYHQFVRKVTSLNRPAALTDVKGQEIILTPDQARKINSLKVPGIYALQSDDRFASERVAQQVIGQVGRNPFLMKEKYPDEWEEGLYQSHFQIGLSGLEFAFEPFLRGGDADWISYATDGQGRPLNGLHNQDREEEGKKKRSPYRIVTTLDRQMQSMVEKKMDEMKVKEGAVVVQHIASGDIRVMASRPNSKTAQKEDKPWDNRGVMETTPGSIFKTVVAVAALDTGKVKPADTFDCNGKLERHGLRDSGDKGHGRQTLAQAYANSCNIVFAQVAEKVGGKTIEEYAKKMGLGQPVLWSGKVFKDKDFHQLPAEQSGLIFSESTSLKDPGVVVQTAIGQRDVRMTPLQATNMVTVLFHGGKVRNPRIVQEIRKKEGKSHFRFTPHALKIKQNIHPNTLHQVRQMMRLTVTQGTAQSMKDASIMLAGKTGTAQLGMEGDRFNKWMVGYAPADHPRYAVAVLIRSVTNSRDMRAQRLFRQVMEGLEQVRKDQEQGEKKPNG</sequence>
<name>A0A7D3XRE4_9BACL</name>
<dbReference type="PANTHER" id="PTHR30627">
    <property type="entry name" value="PEPTIDOGLYCAN D,D-TRANSPEPTIDASE"/>
    <property type="match status" value="1"/>
</dbReference>
<protein>
    <submittedName>
        <fullName evidence="8">Penicillin-binding protein 2</fullName>
    </submittedName>
</protein>
<evidence type="ECO:0000313" key="8">
    <source>
        <dbReference type="EMBL" id="QKG85062.1"/>
    </source>
</evidence>
<dbReference type="InterPro" id="IPR001460">
    <property type="entry name" value="PCN-bd_Tpept"/>
</dbReference>
<accession>A0A7D3XRE4</accession>
<keyword evidence="9" id="KW-1185">Reference proteome</keyword>
<dbReference type="Pfam" id="PF03717">
    <property type="entry name" value="PBP_dimer"/>
    <property type="match status" value="1"/>
</dbReference>
<dbReference type="Pfam" id="PF00905">
    <property type="entry name" value="Transpeptidase"/>
    <property type="match status" value="1"/>
</dbReference>
<dbReference type="Proteomes" id="UP000503088">
    <property type="component" value="Chromosome"/>
</dbReference>
<organism evidence="8 9">
    <name type="scientific">Kroppenstedtia pulmonis</name>
    <dbReference type="NCBI Taxonomy" id="1380685"/>
    <lineage>
        <taxon>Bacteria</taxon>
        <taxon>Bacillati</taxon>
        <taxon>Bacillota</taxon>
        <taxon>Bacilli</taxon>
        <taxon>Bacillales</taxon>
        <taxon>Thermoactinomycetaceae</taxon>
        <taxon>Kroppenstedtia</taxon>
    </lineage>
</organism>
<dbReference type="InterPro" id="IPR050515">
    <property type="entry name" value="Beta-lactam/transpept"/>
</dbReference>
<evidence type="ECO:0000256" key="1">
    <source>
        <dbReference type="ARBA" id="ARBA00004370"/>
    </source>
</evidence>
<proteinExistence type="inferred from homology"/>
<dbReference type="PANTHER" id="PTHR30627:SF24">
    <property type="entry name" value="PENICILLIN-BINDING PROTEIN 4B"/>
    <property type="match status" value="1"/>
</dbReference>